<protein>
    <submittedName>
        <fullName evidence="1">Uncharacterized protein</fullName>
    </submittedName>
</protein>
<name>A0ABU8S6R2_9SPHN</name>
<reference evidence="1 2" key="1">
    <citation type="submission" date="2024-03" db="EMBL/GenBank/DDBJ databases">
        <authorList>
            <person name="Jo J.-H."/>
        </authorList>
    </citation>
    <scope>NUCLEOTIDE SEQUENCE [LARGE SCALE GENOMIC DNA]</scope>
    <source>
        <strain evidence="1 2">AS3R-12</strain>
    </source>
</reference>
<evidence type="ECO:0000313" key="1">
    <source>
        <dbReference type="EMBL" id="MEJ6009246.1"/>
    </source>
</evidence>
<sequence>MSRLKLLNQKTGKVRVVEGLPKGKISGFRIVPWGTIGLEISSAHVPTDAYSVDPKTMKFTRWPMSETGGLDPARNVASEFVEVKNFDGEPVSGFLYRPDPAQFPASAR</sequence>
<keyword evidence="2" id="KW-1185">Reference proteome</keyword>
<proteinExistence type="predicted"/>
<dbReference type="EMBL" id="JBBHJY010000001">
    <property type="protein sequence ID" value="MEJ6009246.1"/>
    <property type="molecule type" value="Genomic_DNA"/>
</dbReference>
<gene>
    <name evidence="1" type="ORF">WG900_04870</name>
</gene>
<dbReference type="RefSeq" id="WP_339965138.1">
    <property type="nucleotide sequence ID" value="NZ_JBBHJY010000001.1"/>
</dbReference>
<accession>A0ABU8S6R2</accession>
<comment type="caution">
    <text evidence="1">The sequence shown here is derived from an EMBL/GenBank/DDBJ whole genome shotgun (WGS) entry which is preliminary data.</text>
</comment>
<evidence type="ECO:0000313" key="2">
    <source>
        <dbReference type="Proteomes" id="UP001379235"/>
    </source>
</evidence>
<organism evidence="1 2">
    <name type="scientific">Novosphingobium aquae</name>
    <dbReference type="NCBI Taxonomy" id="3133435"/>
    <lineage>
        <taxon>Bacteria</taxon>
        <taxon>Pseudomonadati</taxon>
        <taxon>Pseudomonadota</taxon>
        <taxon>Alphaproteobacteria</taxon>
        <taxon>Sphingomonadales</taxon>
        <taxon>Sphingomonadaceae</taxon>
        <taxon>Novosphingobium</taxon>
    </lineage>
</organism>
<dbReference type="Proteomes" id="UP001379235">
    <property type="component" value="Unassembled WGS sequence"/>
</dbReference>